<name>A0A410M794_9BACI</name>
<dbReference type="InterPro" id="IPR014239">
    <property type="entry name" value="YpeB_PepSY1-2"/>
</dbReference>
<dbReference type="InterPro" id="IPR025711">
    <property type="entry name" value="PepSY"/>
</dbReference>
<dbReference type="OrthoDB" id="2372097at2"/>
<feature type="domain" description="Sporulation protein YpeB N-terminal" evidence="3">
    <location>
        <begin position="28"/>
        <end position="162"/>
    </location>
</feature>
<organism evidence="4 5">
    <name type="scientific">Halobacillus litoralis</name>
    <dbReference type="NCBI Taxonomy" id="45668"/>
    <lineage>
        <taxon>Bacteria</taxon>
        <taxon>Bacillati</taxon>
        <taxon>Bacillota</taxon>
        <taxon>Bacilli</taxon>
        <taxon>Bacillales</taxon>
        <taxon>Bacillaceae</taxon>
        <taxon>Halobacillus</taxon>
    </lineage>
</organism>
<evidence type="ECO:0000313" key="4">
    <source>
        <dbReference type="EMBL" id="QAS50760.1"/>
    </source>
</evidence>
<evidence type="ECO:0000259" key="2">
    <source>
        <dbReference type="Pfam" id="PF14620"/>
    </source>
</evidence>
<dbReference type="Pfam" id="PF20769">
    <property type="entry name" value="YPEB_N"/>
    <property type="match status" value="1"/>
</dbReference>
<proteinExistence type="predicted"/>
<dbReference type="KEGG" id="hli:HLI_00375"/>
<accession>A0A410M794</accession>
<dbReference type="AlphaFoldDB" id="A0A410M794"/>
<dbReference type="Pfam" id="PF14620">
    <property type="entry name" value="YPEB_PepSY1-2"/>
    <property type="match status" value="1"/>
</dbReference>
<protein>
    <submittedName>
        <fullName evidence="4">Germination protein YpeB</fullName>
    </submittedName>
</protein>
<dbReference type="NCBIfam" id="TIGR02889">
    <property type="entry name" value="spore_YpeB"/>
    <property type="match status" value="1"/>
</dbReference>
<evidence type="ECO:0000259" key="1">
    <source>
        <dbReference type="Pfam" id="PF03413"/>
    </source>
</evidence>
<dbReference type="Pfam" id="PF03413">
    <property type="entry name" value="PepSY"/>
    <property type="match status" value="1"/>
</dbReference>
<dbReference type="GO" id="GO:0009847">
    <property type="term" value="P:spore germination"/>
    <property type="evidence" value="ECO:0007669"/>
    <property type="project" value="InterPro"/>
</dbReference>
<evidence type="ECO:0000313" key="5">
    <source>
        <dbReference type="Proteomes" id="UP000287756"/>
    </source>
</evidence>
<dbReference type="InterPro" id="IPR048402">
    <property type="entry name" value="YpeB_N"/>
</dbReference>
<evidence type="ECO:0000259" key="3">
    <source>
        <dbReference type="Pfam" id="PF20769"/>
    </source>
</evidence>
<dbReference type="RefSeq" id="WP_128522524.1">
    <property type="nucleotide sequence ID" value="NZ_CANLVY010000004.1"/>
</dbReference>
<reference evidence="4 5" key="1">
    <citation type="submission" date="2018-01" db="EMBL/GenBank/DDBJ databases">
        <title>The whole genome sequencing and assembly of Halobacillus litoralis ERB031 strain.</title>
        <authorList>
            <person name="Lee S.-J."/>
            <person name="Park M.-K."/>
            <person name="Kim J.-Y."/>
            <person name="Lee Y.-J."/>
            <person name="Yi H."/>
            <person name="Bahn Y.-S."/>
            <person name="Kim J.F."/>
            <person name="Lee D.-W."/>
        </authorList>
    </citation>
    <scope>NUCLEOTIDE SEQUENCE [LARGE SCALE GENOMIC DNA]</scope>
    <source>
        <strain evidence="4 5">ERB 031</strain>
    </source>
</reference>
<gene>
    <name evidence="4" type="primary">ypeB</name>
    <name evidence="4" type="ORF">HLI_00375</name>
</gene>
<feature type="domain" description="Sporulation protein YpeB PepSY1 and PepSY2" evidence="2">
    <location>
        <begin position="180"/>
        <end position="368"/>
    </location>
</feature>
<dbReference type="EMBL" id="CP026118">
    <property type="protein sequence ID" value="QAS50760.1"/>
    <property type="molecule type" value="Genomic_DNA"/>
</dbReference>
<feature type="domain" description="PepSY" evidence="1">
    <location>
        <begin position="373"/>
        <end position="433"/>
    </location>
</feature>
<sequence length="446" mass="50739">MTRWITIIVLSIALIGVGVWGYKENQDKNAVLVQAENSYQRAFHDLTYNIDLLHDKIGSSLAMNSRERLSPQLAEIWKIASEANSDVGQLPLTLLPFNKTEEFLYDIGEFAYRTAVRDLEKKPLSEEEIKMLDQLHEKSGEIENELRKVQNVVLEDNLRWMDVQLALATNDEVGDNTIVNGFKTVEKSVEGYEGSVMQTGFGSSGAEKSFRHLQGDNISEKEAKKVASNWLEKVDINKLTLTKSGKGADVPTYTASFQNGKRNGYIDLTEKGGHPLTIMISRPVKEANISLYEASEKAKKYVKGLDISELELVESSQYDKMGVFRFLYTENDIRFYPDSIVVKVALDNGEVLGMSARDYYNFHSERDLNEPEITLEEARDKVNPNVEIQEHHLSVIENDIQEQVLCYEFLTTMENTTYRIFINASTGQEEKVETLKKAEMKFNQEV</sequence>
<dbReference type="Proteomes" id="UP000287756">
    <property type="component" value="Chromosome"/>
</dbReference>